<evidence type="ECO:0000259" key="8">
    <source>
        <dbReference type="Pfam" id="PF02668"/>
    </source>
</evidence>
<dbReference type="InterPro" id="IPR003819">
    <property type="entry name" value="TauD/TfdA-like"/>
</dbReference>
<evidence type="ECO:0000256" key="6">
    <source>
        <dbReference type="ARBA" id="ARBA00023004"/>
    </source>
</evidence>
<keyword evidence="5" id="KW-0560">Oxidoreductase</keyword>
<evidence type="ECO:0000256" key="1">
    <source>
        <dbReference type="ARBA" id="ARBA00001954"/>
    </source>
</evidence>
<accession>A0AB34JVD5</accession>
<dbReference type="Gene3D" id="1.10.3210.10">
    <property type="entry name" value="Hypothetical protein af1432"/>
    <property type="match status" value="1"/>
</dbReference>
<proteinExistence type="inferred from homology"/>
<organism evidence="9 10">
    <name type="scientific">Prymnesium parvum</name>
    <name type="common">Toxic golden alga</name>
    <dbReference type="NCBI Taxonomy" id="97485"/>
    <lineage>
        <taxon>Eukaryota</taxon>
        <taxon>Haptista</taxon>
        <taxon>Haptophyta</taxon>
        <taxon>Prymnesiophyceae</taxon>
        <taxon>Prymnesiales</taxon>
        <taxon>Prymnesiaceae</taxon>
        <taxon>Prymnesium</taxon>
    </lineage>
</organism>
<protein>
    <recommendedName>
        <fullName evidence="8">TauD/TfdA-like domain-containing protein</fullName>
    </recommendedName>
</protein>
<evidence type="ECO:0000313" key="9">
    <source>
        <dbReference type="EMBL" id="KAL1524665.1"/>
    </source>
</evidence>
<dbReference type="PANTHER" id="PTHR10696">
    <property type="entry name" value="GAMMA-BUTYROBETAINE HYDROXYLASE-RELATED"/>
    <property type="match status" value="1"/>
</dbReference>
<dbReference type="PANTHER" id="PTHR10696:SF25">
    <property type="entry name" value="OXIDOREDUCTASE AIM17-RELATED"/>
    <property type="match status" value="1"/>
</dbReference>
<dbReference type="InterPro" id="IPR050411">
    <property type="entry name" value="AlphaKG_dependent_hydroxylases"/>
</dbReference>
<dbReference type="SUPFAM" id="SSF51197">
    <property type="entry name" value="Clavaminate synthase-like"/>
    <property type="match status" value="1"/>
</dbReference>
<gene>
    <name evidence="9" type="ORF">AB1Y20_019551</name>
</gene>
<evidence type="ECO:0000313" key="10">
    <source>
        <dbReference type="Proteomes" id="UP001515480"/>
    </source>
</evidence>
<dbReference type="PROSITE" id="PS51257">
    <property type="entry name" value="PROKAR_LIPOPROTEIN"/>
    <property type="match status" value="1"/>
</dbReference>
<dbReference type="Proteomes" id="UP001515480">
    <property type="component" value="Unassembled WGS sequence"/>
</dbReference>
<evidence type="ECO:0000256" key="7">
    <source>
        <dbReference type="SAM" id="SignalP"/>
    </source>
</evidence>
<keyword evidence="6" id="KW-0408">Iron</keyword>
<comment type="similarity">
    <text evidence="2">Belongs to the gamma-BBH/TMLD family.</text>
</comment>
<dbReference type="EMBL" id="JBGBPQ010000005">
    <property type="protein sequence ID" value="KAL1524665.1"/>
    <property type="molecule type" value="Genomic_DNA"/>
</dbReference>
<dbReference type="InterPro" id="IPR042098">
    <property type="entry name" value="TauD-like_sf"/>
</dbReference>
<reference evidence="9 10" key="1">
    <citation type="journal article" date="2024" name="Science">
        <title>Giant polyketide synthase enzymes in the biosynthesis of giant marine polyether toxins.</title>
        <authorList>
            <person name="Fallon T.R."/>
            <person name="Shende V.V."/>
            <person name="Wierzbicki I.H."/>
            <person name="Pendleton A.L."/>
            <person name="Watervoot N.F."/>
            <person name="Auber R.P."/>
            <person name="Gonzalez D.J."/>
            <person name="Wisecaver J.H."/>
            <person name="Moore B.S."/>
        </authorList>
    </citation>
    <scope>NUCLEOTIDE SEQUENCE [LARGE SCALE GENOMIC DNA]</scope>
    <source>
        <strain evidence="9 10">12B1</strain>
    </source>
</reference>
<feature type="chain" id="PRO_5044232910" description="TauD/TfdA-like domain-containing protein" evidence="7">
    <location>
        <begin position="23"/>
        <end position="643"/>
    </location>
</feature>
<evidence type="ECO:0000256" key="3">
    <source>
        <dbReference type="ARBA" id="ARBA00022723"/>
    </source>
</evidence>
<comment type="cofactor">
    <cofactor evidence="1">
        <name>Fe(2+)</name>
        <dbReference type="ChEBI" id="CHEBI:29033"/>
    </cofactor>
</comment>
<dbReference type="AlphaFoldDB" id="A0AB34JVD5"/>
<keyword evidence="4" id="KW-0223">Dioxygenase</keyword>
<dbReference type="GO" id="GO:0005739">
    <property type="term" value="C:mitochondrion"/>
    <property type="evidence" value="ECO:0007669"/>
    <property type="project" value="TreeGrafter"/>
</dbReference>
<dbReference type="GO" id="GO:0051213">
    <property type="term" value="F:dioxygenase activity"/>
    <property type="evidence" value="ECO:0007669"/>
    <property type="project" value="UniProtKB-KW"/>
</dbReference>
<dbReference type="GO" id="GO:0046872">
    <property type="term" value="F:metal ion binding"/>
    <property type="evidence" value="ECO:0007669"/>
    <property type="project" value="UniProtKB-KW"/>
</dbReference>
<keyword evidence="3" id="KW-0479">Metal-binding</keyword>
<evidence type="ECO:0000256" key="4">
    <source>
        <dbReference type="ARBA" id="ARBA00022964"/>
    </source>
</evidence>
<feature type="domain" description="TauD/TfdA-like" evidence="8">
    <location>
        <begin position="172"/>
        <end position="433"/>
    </location>
</feature>
<feature type="signal peptide" evidence="7">
    <location>
        <begin position="1"/>
        <end position="22"/>
    </location>
</feature>
<dbReference type="Pfam" id="PF02668">
    <property type="entry name" value="TauD"/>
    <property type="match status" value="1"/>
</dbReference>
<evidence type="ECO:0000256" key="2">
    <source>
        <dbReference type="ARBA" id="ARBA00008654"/>
    </source>
</evidence>
<keyword evidence="7" id="KW-0732">Signal</keyword>
<dbReference type="Gene3D" id="3.60.130.10">
    <property type="entry name" value="Clavaminate synthase-like"/>
    <property type="match status" value="1"/>
</dbReference>
<comment type="caution">
    <text evidence="9">The sequence shown here is derived from an EMBL/GenBank/DDBJ whole genome shotgun (WGS) entry which is preliminary data.</text>
</comment>
<dbReference type="SUPFAM" id="SSF109604">
    <property type="entry name" value="HD-domain/PDEase-like"/>
    <property type="match status" value="1"/>
</dbReference>
<sequence>MKYVAARLLCAASVASSACASAAVDEWLTTSLSDGFLLVHPSPSSFPSCLSPSPPPSCSSASPPPPLLFHAEWLRERCDEVDTCVDPSTRQPKLNPHEHAPPALVAASLHGDQLAVTFAGGLAANYSLSSLAAELRHGSSARAPRLTQVREYSAPPLLLWGANLSAPPIERIDEVMNDEDTRLRLLGNLLAGGIALLRGLPTRPGECVRVASTLSTLRATEWGDAFNVRVTPDGGGKRDLAYTGYAIGMHTDNPYREATPEYQLLHAVEQCACEGKAPCDECQVMNHFVDGFYVAELLAREDPEAFKLLASVPVRFENNGGDNTSALWFHVPHFQLRPEFLLEGAPPCLGAACLQAIRFSAKSGGYAPPLPPHALSRFYAARRRFSEMAHSPELTLSLQLRPGDLVVFDNQRLLHARSAIAPSDGARYVQGCYLHRDGLLLNHERLARRGPRWRRISEASRSDFETMGTEYAAHVEAPLARTMLKMLEAQRGDKLGQPVDLFSHGVQTATRAARAGEGDDLVVAALLHDVTETIQPKAHGESIAAILVPYISPEAYFVLFHHETFQGYYYYHHFGGDRHQRDHLRSSPHWEAAIRWNEYDEASFDPAYPNLPLSAFEPALRRVLSREAFWWNASHPKKRAVTG</sequence>
<keyword evidence="10" id="KW-1185">Reference proteome</keyword>
<dbReference type="GO" id="GO:0045329">
    <property type="term" value="P:carnitine biosynthetic process"/>
    <property type="evidence" value="ECO:0007669"/>
    <property type="project" value="TreeGrafter"/>
</dbReference>
<name>A0AB34JVD5_PRYPA</name>
<evidence type="ECO:0000256" key="5">
    <source>
        <dbReference type="ARBA" id="ARBA00023002"/>
    </source>
</evidence>